<dbReference type="InterPro" id="IPR050469">
    <property type="entry name" value="Diguanylate_Cyclase"/>
</dbReference>
<feature type="region of interest" description="Disordered" evidence="3">
    <location>
        <begin position="377"/>
        <end position="404"/>
    </location>
</feature>
<accession>A0ABT3QXL7</accession>
<feature type="transmembrane region" description="Helical" evidence="4">
    <location>
        <begin position="6"/>
        <end position="28"/>
    </location>
</feature>
<feature type="transmembrane region" description="Helical" evidence="4">
    <location>
        <begin position="121"/>
        <end position="138"/>
    </location>
</feature>
<keyword evidence="7" id="KW-1185">Reference proteome</keyword>
<feature type="transmembrane region" description="Helical" evidence="4">
    <location>
        <begin position="190"/>
        <end position="209"/>
    </location>
</feature>
<gene>
    <name evidence="6" type="ORF">ON753_04075</name>
</gene>
<dbReference type="EC" id="2.7.7.65" evidence="1"/>
<dbReference type="RefSeq" id="WP_265961279.1">
    <property type="nucleotide sequence ID" value="NZ_JAPEVI010000002.1"/>
</dbReference>
<feature type="domain" description="GGDEF" evidence="5">
    <location>
        <begin position="250"/>
        <end position="383"/>
    </location>
</feature>
<evidence type="ECO:0000313" key="6">
    <source>
        <dbReference type="EMBL" id="MCX2721586.1"/>
    </source>
</evidence>
<evidence type="ECO:0000256" key="4">
    <source>
        <dbReference type="SAM" id="Phobius"/>
    </source>
</evidence>
<feature type="transmembrane region" description="Helical" evidence="4">
    <location>
        <begin position="90"/>
        <end position="109"/>
    </location>
</feature>
<feature type="transmembrane region" description="Helical" evidence="4">
    <location>
        <begin position="150"/>
        <end position="170"/>
    </location>
</feature>
<comment type="caution">
    <text evidence="6">The sequence shown here is derived from an EMBL/GenBank/DDBJ whole genome shotgun (WGS) entry which is preliminary data.</text>
</comment>
<keyword evidence="4" id="KW-1133">Transmembrane helix</keyword>
<dbReference type="SMART" id="SM00267">
    <property type="entry name" value="GGDEF"/>
    <property type="match status" value="1"/>
</dbReference>
<dbReference type="CDD" id="cd01949">
    <property type="entry name" value="GGDEF"/>
    <property type="match status" value="1"/>
</dbReference>
<evidence type="ECO:0000256" key="1">
    <source>
        <dbReference type="ARBA" id="ARBA00012528"/>
    </source>
</evidence>
<dbReference type="Pfam" id="PF00990">
    <property type="entry name" value="GGDEF"/>
    <property type="match status" value="1"/>
</dbReference>
<dbReference type="PROSITE" id="PS50887">
    <property type="entry name" value="GGDEF"/>
    <property type="match status" value="1"/>
</dbReference>
<feature type="transmembrane region" description="Helical" evidence="4">
    <location>
        <begin position="35"/>
        <end position="56"/>
    </location>
</feature>
<feature type="transmembrane region" description="Helical" evidence="4">
    <location>
        <begin position="62"/>
        <end position="83"/>
    </location>
</feature>
<comment type="catalytic activity">
    <reaction evidence="2">
        <text>2 GTP = 3',3'-c-di-GMP + 2 diphosphate</text>
        <dbReference type="Rhea" id="RHEA:24898"/>
        <dbReference type="ChEBI" id="CHEBI:33019"/>
        <dbReference type="ChEBI" id="CHEBI:37565"/>
        <dbReference type="ChEBI" id="CHEBI:58805"/>
        <dbReference type="EC" id="2.7.7.65"/>
    </reaction>
</comment>
<dbReference type="EMBL" id="JAPEVI010000002">
    <property type="protein sequence ID" value="MCX2721586.1"/>
    <property type="molecule type" value="Genomic_DNA"/>
</dbReference>
<keyword evidence="4" id="KW-0812">Transmembrane</keyword>
<evidence type="ECO:0000256" key="3">
    <source>
        <dbReference type="SAM" id="MobiDB-lite"/>
    </source>
</evidence>
<proteinExistence type="predicted"/>
<dbReference type="SUPFAM" id="SSF55073">
    <property type="entry name" value="Nucleotide cyclase"/>
    <property type="match status" value="1"/>
</dbReference>
<dbReference type="InterPro" id="IPR000160">
    <property type="entry name" value="GGDEF_dom"/>
</dbReference>
<name>A0ABT3QXL7_9HYPH</name>
<dbReference type="NCBIfam" id="TIGR00254">
    <property type="entry name" value="GGDEF"/>
    <property type="match status" value="1"/>
</dbReference>
<dbReference type="PANTHER" id="PTHR45138:SF9">
    <property type="entry name" value="DIGUANYLATE CYCLASE DGCM-RELATED"/>
    <property type="match status" value="1"/>
</dbReference>
<dbReference type="PANTHER" id="PTHR45138">
    <property type="entry name" value="REGULATORY COMPONENTS OF SENSORY TRANSDUCTION SYSTEM"/>
    <property type="match status" value="1"/>
</dbReference>
<sequence length="404" mass="43927">MQLDIFTLLLILGTGCIFLGMVLLLAWLQNRSEDGLLWWSVSLFLRTPAFALILLRERIPDWLSIDVALALLLLGAGVSWAAARRQSCRPVNLVAVAAPAVLWLMAGRFPEIHSSLGNRVAFVSAELSVCALAIAWEFRRQSRTMGRLRAAMAAVFLLSGLVHAARAVYAAVHPIPEMLPDIGNLVASSLYVYLLILFAGGVIAVSFYWEQLVSSLKYEADYDSLTNVLNRRAFEARAENLLRPGARRQAPIALLVFDLDHFKSVNDRFGHSGGDTVLCGFCALVQGQLRNVDLFARIGGEEFAALLPNVGRQESGRVAEQLRRAVAELQIDRPGGPVSVTVSIGVAVADTAGVRLDELMTRADAALYDAKTRGRNRVRSAGQARADQASFPPPGARRAEQLAG</sequence>
<evidence type="ECO:0000313" key="7">
    <source>
        <dbReference type="Proteomes" id="UP001300261"/>
    </source>
</evidence>
<organism evidence="6 7">
    <name type="scientific">Roseibium salinum</name>
    <dbReference type="NCBI Taxonomy" id="1604349"/>
    <lineage>
        <taxon>Bacteria</taxon>
        <taxon>Pseudomonadati</taxon>
        <taxon>Pseudomonadota</taxon>
        <taxon>Alphaproteobacteria</taxon>
        <taxon>Hyphomicrobiales</taxon>
        <taxon>Stappiaceae</taxon>
        <taxon>Roseibium</taxon>
    </lineage>
</organism>
<dbReference type="Gene3D" id="3.30.70.270">
    <property type="match status" value="1"/>
</dbReference>
<evidence type="ECO:0000259" key="5">
    <source>
        <dbReference type="PROSITE" id="PS50887"/>
    </source>
</evidence>
<reference evidence="6 7" key="1">
    <citation type="journal article" date="2016" name="Int. J. Syst. Evol. Microbiol.">
        <title>Labrenzia salina sp. nov., isolated from the rhizosphere of the halophyte Arthrocnemum macrostachyum.</title>
        <authorList>
            <person name="Camacho M."/>
            <person name="Redondo-Gomez S."/>
            <person name="Rodriguez-Llorente I."/>
            <person name="Rohde M."/>
            <person name="Sproer C."/>
            <person name="Schumann P."/>
            <person name="Klenk H.P."/>
            <person name="Montero-Calasanz M.D.C."/>
        </authorList>
    </citation>
    <scope>NUCLEOTIDE SEQUENCE [LARGE SCALE GENOMIC DNA]</scope>
    <source>
        <strain evidence="6 7">DSM 29163</strain>
    </source>
</reference>
<protein>
    <recommendedName>
        <fullName evidence="1">diguanylate cyclase</fullName>
        <ecNumber evidence="1">2.7.7.65</ecNumber>
    </recommendedName>
</protein>
<evidence type="ECO:0000256" key="2">
    <source>
        <dbReference type="ARBA" id="ARBA00034247"/>
    </source>
</evidence>
<dbReference type="InterPro" id="IPR043128">
    <property type="entry name" value="Rev_trsase/Diguanyl_cyclase"/>
</dbReference>
<keyword evidence="4" id="KW-0472">Membrane</keyword>
<dbReference type="InterPro" id="IPR029787">
    <property type="entry name" value="Nucleotide_cyclase"/>
</dbReference>
<dbReference type="Proteomes" id="UP001300261">
    <property type="component" value="Unassembled WGS sequence"/>
</dbReference>